<sequence>MGLEEENGHWVSSNVGMLRLALRFFENLFSASNSGHDERLLGLVEKQISHSMNEKLLRPFLEVDIKHAIMAMAPLKAPGIDGFPAVFIRNAGILLTLKSPISYSVGLNGEKNVWFSLSRGLRQGDPLSPYLFLICVEGFSTLLQDVKQKNFMWGALIDIFSEKVGSYLSFTWRSLCSARALIADGLIWRIGNGESMNIWNDPWLPGHGKNRLSVQCVNTSWSSVNQLIDAETNAWNKGVVCHLFDKDQADRIFSILISRHRSNDLLIWKHEITGEYTVKNGGTFKLNFDASFLKESRISYAAVLVRNNKRVFLRACTYPYGDVVDAFIVEARAYEMALIFVEEMGFRRILLEGDSLTTIKKLHSGGED</sequence>
<keyword evidence="3" id="KW-1185">Reference proteome</keyword>
<dbReference type="PANTHER" id="PTHR47074">
    <property type="entry name" value="BNAC02G40300D PROTEIN"/>
    <property type="match status" value="1"/>
</dbReference>
<organism evidence="2 3">
    <name type="scientific">Gossypium arboreum</name>
    <name type="common">Tree cotton</name>
    <name type="synonym">Gossypium nanking</name>
    <dbReference type="NCBI Taxonomy" id="29729"/>
    <lineage>
        <taxon>Eukaryota</taxon>
        <taxon>Viridiplantae</taxon>
        <taxon>Streptophyta</taxon>
        <taxon>Embryophyta</taxon>
        <taxon>Tracheophyta</taxon>
        <taxon>Spermatophyta</taxon>
        <taxon>Magnoliopsida</taxon>
        <taxon>eudicotyledons</taxon>
        <taxon>Gunneridae</taxon>
        <taxon>Pentapetalae</taxon>
        <taxon>rosids</taxon>
        <taxon>malvids</taxon>
        <taxon>Malvales</taxon>
        <taxon>Malvaceae</taxon>
        <taxon>Malvoideae</taxon>
        <taxon>Gossypium</taxon>
    </lineage>
</organism>
<dbReference type="Proteomes" id="UP001358586">
    <property type="component" value="Chromosome 10"/>
</dbReference>
<gene>
    <name evidence="2" type="ORF">PVK06_035070</name>
</gene>
<dbReference type="EMBL" id="JARKNE010000010">
    <property type="protein sequence ID" value="KAK5793896.1"/>
    <property type="molecule type" value="Genomic_DNA"/>
</dbReference>
<feature type="domain" description="RNase H type-1" evidence="1">
    <location>
        <begin position="287"/>
        <end position="363"/>
    </location>
</feature>
<dbReference type="PANTHER" id="PTHR47074:SF61">
    <property type="entry name" value="RNASE H TYPE-1 DOMAIN-CONTAINING PROTEIN"/>
    <property type="match status" value="1"/>
</dbReference>
<reference evidence="2 3" key="1">
    <citation type="submission" date="2023-03" db="EMBL/GenBank/DDBJ databases">
        <title>WGS of Gossypium arboreum.</title>
        <authorList>
            <person name="Yu D."/>
        </authorList>
    </citation>
    <scope>NUCLEOTIDE SEQUENCE [LARGE SCALE GENOMIC DNA]</scope>
    <source>
        <tissue evidence="2">Leaf</tissue>
    </source>
</reference>
<evidence type="ECO:0000259" key="1">
    <source>
        <dbReference type="Pfam" id="PF13456"/>
    </source>
</evidence>
<dbReference type="CDD" id="cd06222">
    <property type="entry name" value="RNase_H_like"/>
    <property type="match status" value="1"/>
</dbReference>
<dbReference type="InterPro" id="IPR044730">
    <property type="entry name" value="RNase_H-like_dom_plant"/>
</dbReference>
<comment type="caution">
    <text evidence="2">The sequence shown here is derived from an EMBL/GenBank/DDBJ whole genome shotgun (WGS) entry which is preliminary data.</text>
</comment>
<evidence type="ECO:0000313" key="3">
    <source>
        <dbReference type="Proteomes" id="UP001358586"/>
    </source>
</evidence>
<dbReference type="InterPro" id="IPR002156">
    <property type="entry name" value="RNaseH_domain"/>
</dbReference>
<dbReference type="Pfam" id="PF13456">
    <property type="entry name" value="RVT_3"/>
    <property type="match status" value="1"/>
</dbReference>
<accession>A0ABR0NH13</accession>
<dbReference type="InterPro" id="IPR052929">
    <property type="entry name" value="RNase_H-like_EbsB-rel"/>
</dbReference>
<evidence type="ECO:0000313" key="2">
    <source>
        <dbReference type="EMBL" id="KAK5793896.1"/>
    </source>
</evidence>
<name>A0ABR0NH13_GOSAR</name>
<protein>
    <recommendedName>
        <fullName evidence="1">RNase H type-1 domain-containing protein</fullName>
    </recommendedName>
</protein>
<proteinExistence type="predicted"/>